<organism evidence="2 3">
    <name type="scientific">Paramecium octaurelia</name>
    <dbReference type="NCBI Taxonomy" id="43137"/>
    <lineage>
        <taxon>Eukaryota</taxon>
        <taxon>Sar</taxon>
        <taxon>Alveolata</taxon>
        <taxon>Ciliophora</taxon>
        <taxon>Intramacronucleata</taxon>
        <taxon>Oligohymenophorea</taxon>
        <taxon>Peniculida</taxon>
        <taxon>Parameciidae</taxon>
        <taxon>Paramecium</taxon>
    </lineage>
</organism>
<dbReference type="GO" id="GO:0044773">
    <property type="term" value="P:mitotic DNA damage checkpoint signaling"/>
    <property type="evidence" value="ECO:0007669"/>
    <property type="project" value="TreeGrafter"/>
</dbReference>
<dbReference type="EMBL" id="CAJJDP010000143">
    <property type="protein sequence ID" value="CAD8207836.1"/>
    <property type="molecule type" value="Genomic_DNA"/>
</dbReference>
<dbReference type="GO" id="GO:0004674">
    <property type="term" value="F:protein serine/threonine kinase activity"/>
    <property type="evidence" value="ECO:0007669"/>
    <property type="project" value="TreeGrafter"/>
</dbReference>
<dbReference type="PROSITE" id="PS00108">
    <property type="entry name" value="PROTEIN_KINASE_ST"/>
    <property type="match status" value="1"/>
</dbReference>
<dbReference type="SMART" id="SM00220">
    <property type="entry name" value="S_TKc"/>
    <property type="match status" value="1"/>
</dbReference>
<gene>
    <name evidence="2" type="ORF">POCTA_138.1.T1420060</name>
</gene>
<dbReference type="GO" id="GO:0005524">
    <property type="term" value="F:ATP binding"/>
    <property type="evidence" value="ECO:0007669"/>
    <property type="project" value="InterPro"/>
</dbReference>
<evidence type="ECO:0000259" key="1">
    <source>
        <dbReference type="PROSITE" id="PS50011"/>
    </source>
</evidence>
<name>A0A8S1Y1X7_PAROT</name>
<evidence type="ECO:0000313" key="3">
    <source>
        <dbReference type="Proteomes" id="UP000683925"/>
    </source>
</evidence>
<keyword evidence="3" id="KW-1185">Reference proteome</keyword>
<dbReference type="InterPro" id="IPR008271">
    <property type="entry name" value="Ser/Thr_kinase_AS"/>
</dbReference>
<dbReference type="PANTHER" id="PTHR44167">
    <property type="entry name" value="OVARIAN-SPECIFIC SERINE/THREONINE-PROTEIN KINASE LOK-RELATED"/>
    <property type="match status" value="1"/>
</dbReference>
<dbReference type="OrthoDB" id="296674at2759"/>
<comment type="caution">
    <text evidence="2">The sequence shown here is derived from an EMBL/GenBank/DDBJ whole genome shotgun (WGS) entry which is preliminary data.</text>
</comment>
<accession>A0A8S1Y1X7</accession>
<dbReference type="AlphaFoldDB" id="A0A8S1Y1X7"/>
<dbReference type="PANTHER" id="PTHR44167:SF18">
    <property type="entry name" value="PROTEIN KINASE DOMAIN-CONTAINING PROTEIN"/>
    <property type="match status" value="1"/>
</dbReference>
<dbReference type="OMA" id="CIEWDYA"/>
<dbReference type="GO" id="GO:0005737">
    <property type="term" value="C:cytoplasm"/>
    <property type="evidence" value="ECO:0007669"/>
    <property type="project" value="TreeGrafter"/>
</dbReference>
<sequence length="378" mass="43588">MLLPIFQSSFFQIDMPSITVNVKVFLNKMVIEGFNGGEQKVLEFVQTSYCIEWDYAISQNNQLSGFTLCQYDQRQYQFEGEVQSVTGLRSVLKGKIGFFNWEKEFSFQKMIKKTEHCEIFQVLRGENLKVIKVLQDNKTNLELQVNHLLNQKPHVNLLHCDEFYMDEQQIYLVMDYHDSSLEDLQHEYSNKIIPLNIIRTILQQLLEGLNHLHSNQIIHKDLKYGNILLTPNKTVKIFDFGLSQIGQNTTIRSGTGGYLAPEVFQNQPITSKSDIFSLGVIFHKMLTGKGVFKNLNENMAGKMKISSQLKDKNAKDLLLSMLNQDPELRFTAEDCLAHPFFIGEYDKPSQKICLSNYLSPLSQYKLYPQSTQIISLSL</sequence>
<feature type="domain" description="Protein kinase" evidence="1">
    <location>
        <begin position="71"/>
        <end position="341"/>
    </location>
</feature>
<evidence type="ECO:0000313" key="2">
    <source>
        <dbReference type="EMBL" id="CAD8207836.1"/>
    </source>
</evidence>
<dbReference type="GO" id="GO:0005634">
    <property type="term" value="C:nucleus"/>
    <property type="evidence" value="ECO:0007669"/>
    <property type="project" value="TreeGrafter"/>
</dbReference>
<protein>
    <recommendedName>
        <fullName evidence="1">Protein kinase domain-containing protein</fullName>
    </recommendedName>
</protein>
<dbReference type="Pfam" id="PF00069">
    <property type="entry name" value="Pkinase"/>
    <property type="match status" value="1"/>
</dbReference>
<dbReference type="InterPro" id="IPR000719">
    <property type="entry name" value="Prot_kinase_dom"/>
</dbReference>
<reference evidence="2" key="1">
    <citation type="submission" date="2021-01" db="EMBL/GenBank/DDBJ databases">
        <authorList>
            <consortium name="Genoscope - CEA"/>
            <person name="William W."/>
        </authorList>
    </citation>
    <scope>NUCLEOTIDE SEQUENCE</scope>
</reference>
<proteinExistence type="predicted"/>
<dbReference type="Proteomes" id="UP000683925">
    <property type="component" value="Unassembled WGS sequence"/>
</dbReference>
<dbReference type="PROSITE" id="PS50011">
    <property type="entry name" value="PROTEIN_KINASE_DOM"/>
    <property type="match status" value="1"/>
</dbReference>
<dbReference type="CDD" id="cd14014">
    <property type="entry name" value="STKc_PknB_like"/>
    <property type="match status" value="1"/>
</dbReference>